<feature type="transmembrane region" description="Helical" evidence="1">
    <location>
        <begin position="235"/>
        <end position="267"/>
    </location>
</feature>
<feature type="transmembrane region" description="Helical" evidence="1">
    <location>
        <begin position="7"/>
        <end position="32"/>
    </location>
</feature>
<evidence type="ECO:0000313" key="3">
    <source>
        <dbReference type="Proteomes" id="UP000031975"/>
    </source>
</evidence>
<evidence type="ECO:0000313" key="2">
    <source>
        <dbReference type="EMBL" id="KIM13975.1"/>
    </source>
</evidence>
<keyword evidence="1" id="KW-0472">Membrane</keyword>
<feature type="transmembrane region" description="Helical" evidence="1">
    <location>
        <begin position="159"/>
        <end position="185"/>
    </location>
</feature>
<keyword evidence="1" id="KW-0812">Transmembrane</keyword>
<dbReference type="EMBL" id="JXQB01000001">
    <property type="protein sequence ID" value="KIM13975.1"/>
    <property type="molecule type" value="Genomic_DNA"/>
</dbReference>
<protein>
    <submittedName>
        <fullName evidence="2">Membrane protein</fullName>
    </submittedName>
</protein>
<dbReference type="RefSeq" id="WP_052461487.1">
    <property type="nucleotide sequence ID" value="NZ_JALPNW010000015.1"/>
</dbReference>
<dbReference type="Proteomes" id="UP000031975">
    <property type="component" value="Unassembled WGS sequence"/>
</dbReference>
<dbReference type="AlphaFoldDB" id="A0A0C2ZM24"/>
<organism evidence="2 3">
    <name type="scientific">Mycoplasma capricolum subsp. capricolum</name>
    <dbReference type="NCBI Taxonomy" id="40479"/>
    <lineage>
        <taxon>Bacteria</taxon>
        <taxon>Bacillati</taxon>
        <taxon>Mycoplasmatota</taxon>
        <taxon>Mollicutes</taxon>
        <taxon>Mycoplasmataceae</taxon>
        <taxon>Mycoplasma</taxon>
    </lineage>
</organism>
<name>A0A0C2ZM24_MYCCA</name>
<keyword evidence="1" id="KW-1133">Transmembrane helix</keyword>
<feature type="transmembrane region" description="Helical" evidence="1">
    <location>
        <begin position="206"/>
        <end position="229"/>
    </location>
</feature>
<feature type="transmembrane region" description="Helical" evidence="1">
    <location>
        <begin position="83"/>
        <end position="107"/>
    </location>
</feature>
<accession>A0A0C2ZM24</accession>
<reference evidence="2 3" key="1">
    <citation type="submission" date="2015-01" db="EMBL/GenBank/DDBJ databases">
        <title>Draft Genome Sequence of Mycoplasma capricolum subsp. capricolum str. GM508D.</title>
        <authorList>
            <person name="Calcutt M.J."/>
            <person name="Foecking M.F."/>
        </authorList>
    </citation>
    <scope>NUCLEOTIDE SEQUENCE [LARGE SCALE GENOMIC DNA]</scope>
    <source>
        <strain evidence="2 3">GM508D</strain>
    </source>
</reference>
<feature type="transmembrane region" description="Helical" evidence="1">
    <location>
        <begin position="52"/>
        <end position="71"/>
    </location>
</feature>
<evidence type="ECO:0000256" key="1">
    <source>
        <dbReference type="SAM" id="Phobius"/>
    </source>
</evidence>
<gene>
    <name evidence="2" type="ORF">MCGM508_02795</name>
</gene>
<comment type="caution">
    <text evidence="2">The sequence shown here is derived from an EMBL/GenBank/DDBJ whole genome shotgun (WGS) entry which is preliminary data.</text>
</comment>
<proteinExistence type="predicted"/>
<sequence length="279" mass="30372">MKNKSNNILILIGSIISTLGSITSISFISYMLYVNVTIAYFFPLPGLLFKAFFNLIGLGLAITSLILSILITIPKFINNKKLILVAGILNIGFGFIIGGVLLIIGVFNMTNAPVITLTNTDTQMISNSNQVVKEKNTLKTQKKSSSLKTTQKPFKYKELILVGLVLTLLGSIAGTIIMTESAVIWTKDLHNGNIIFSRNGLTPHLASIYTQPVFFFILLLMSISGLSTIKKSNDTLLILIAAISIPLFYPIVINTIGGILILAGVTIKKIIEPKTKINK</sequence>